<dbReference type="Proteomes" id="UP000220959">
    <property type="component" value="Unassembled WGS sequence"/>
</dbReference>
<reference evidence="1 2" key="1">
    <citation type="journal article" date="2017" name="Front. Microbiol.">
        <title>New Insights into the Diversity of the Genus Faecalibacterium.</title>
        <authorList>
            <person name="Benevides L."/>
            <person name="Burman S."/>
            <person name="Martin R."/>
            <person name="Robert V."/>
            <person name="Thomas M."/>
            <person name="Miquel S."/>
            <person name="Chain F."/>
            <person name="Sokol H."/>
            <person name="Bermudez-Humaran L.G."/>
            <person name="Morrison M."/>
            <person name="Langella P."/>
            <person name="Azevedo V.A."/>
            <person name="Chatel J.M."/>
            <person name="Soares S."/>
        </authorList>
    </citation>
    <scope>NUCLEOTIDE SEQUENCE [LARGE SCALE GENOMIC DNA]</scope>
    <source>
        <strain evidence="2">CNCM I-4541</strain>
    </source>
</reference>
<protein>
    <submittedName>
        <fullName evidence="1">Uncharacterized protein</fullName>
    </submittedName>
</protein>
<accession>A0ACC9D0N8</accession>
<sequence>MSYTFSRRDFMKYTALTAVAVASAGMFTGCSGNPNQPSAVYNVNNDSALTFGGSSGGFLGIGASHDKHVLKAGASYTVAVTGALVCYFEHTPVSEGTSDTFSHYQLKYIDADGTAHYVSPSSSFVAAGGGEGLKANETSKVTLTISNLDNNALQAAKNVYIQYFPRHNALGNENDAYSDVYATWDITSVIKD</sequence>
<evidence type="ECO:0000313" key="2">
    <source>
        <dbReference type="Proteomes" id="UP000220959"/>
    </source>
</evidence>
<proteinExistence type="predicted"/>
<comment type="caution">
    <text evidence="1">The sequence shown here is derived from an EMBL/GenBank/DDBJ whole genome shotgun (WGS) entry which is preliminary data.</text>
</comment>
<evidence type="ECO:0000313" key="1">
    <source>
        <dbReference type="EMBL" id="PDX61674.1"/>
    </source>
</evidence>
<keyword evidence="2" id="KW-1185">Reference proteome</keyword>
<name>A0ACC9D0N8_9FIRM</name>
<gene>
    <name evidence="1" type="ORF">CGS49_04545</name>
</gene>
<dbReference type="EMBL" id="NMTR01000012">
    <property type="protein sequence ID" value="PDX61674.1"/>
    <property type="molecule type" value="Genomic_DNA"/>
</dbReference>
<organism evidence="1 2">
    <name type="scientific">Faecalibacterium langellae</name>
    <dbReference type="NCBI Taxonomy" id="3435293"/>
    <lineage>
        <taxon>Bacteria</taxon>
        <taxon>Bacillati</taxon>
        <taxon>Bacillota</taxon>
        <taxon>Clostridia</taxon>
        <taxon>Eubacteriales</taxon>
        <taxon>Oscillospiraceae</taxon>
        <taxon>Faecalibacterium</taxon>
    </lineage>
</organism>